<feature type="compositionally biased region" description="Basic and acidic residues" evidence="1">
    <location>
        <begin position="417"/>
        <end position="431"/>
    </location>
</feature>
<feature type="domain" description="FAM50A/XAP5 C-terminal" evidence="2">
    <location>
        <begin position="295"/>
        <end position="413"/>
    </location>
</feature>
<feature type="compositionally biased region" description="Basic and acidic residues" evidence="1">
    <location>
        <begin position="207"/>
        <end position="231"/>
    </location>
</feature>
<dbReference type="InterPro" id="IPR048337">
    <property type="entry name" value="FAM50A/XAP5_C"/>
</dbReference>
<feature type="compositionally biased region" description="Acidic residues" evidence="1">
    <location>
        <begin position="156"/>
        <end position="168"/>
    </location>
</feature>
<sequence length="451" mass="52650">MKTKDTNSRPFLPPKEEETSLAVIQVGNDCTICPRLKMNFRKPDNTTDLIDSIINSENGKVQKYVLERKRKEKEFLEKRENIKKKTLMAPKLNQMFVKNKNEDDKLISETVGLRTVHEYKKIKDKIFSNKEDTELSESVKESKYSAQKNFKLSFCSDEEEEEEEAGAEEADKVNNTSEENETGETDKPENKLPRLTHQNGTSDEAERETNRVDGNVQKDDGKAEKEEETKGEALQNNEKTNKIVNNKINFKKVMKDPTVNTSFLKDKDRDEKIEKKKKELRDLYFKLENDQKEKVIEITYSYYDGYGHRRKISVKQKTTIGQFINKCVDKLKNEFIHLRSASCETLMFVKEDIILPNYLTFYELIKNKAQGKTGPLFAFDAVENLSGITDIRREKTDVRISRTTCVDSQQRRRKTSEKKSEKKSEKRAKNERKTNLRHAYVYACYMLAKNM</sequence>
<dbReference type="Proteomes" id="UP000078550">
    <property type="component" value="Unassembled WGS sequence"/>
</dbReference>
<evidence type="ECO:0000256" key="1">
    <source>
        <dbReference type="SAM" id="MobiDB-lite"/>
    </source>
</evidence>
<gene>
    <name evidence="3" type="ORF">POVWA2_029620</name>
</gene>
<dbReference type="PANTHER" id="PTHR12722">
    <property type="entry name" value="XAP-5 PROTEIN-RELATED"/>
    <property type="match status" value="1"/>
</dbReference>
<dbReference type="InterPro" id="IPR007005">
    <property type="entry name" value="XAP5"/>
</dbReference>
<dbReference type="Pfam" id="PF04921">
    <property type="entry name" value="XAP5"/>
    <property type="match status" value="1"/>
</dbReference>
<reference evidence="4" key="1">
    <citation type="submission" date="2016-05" db="EMBL/GenBank/DDBJ databases">
        <authorList>
            <person name="Naeem Raeece"/>
        </authorList>
    </citation>
    <scope>NUCLEOTIDE SEQUENCE [LARGE SCALE GENOMIC DNA]</scope>
</reference>
<accession>A0A1A8YXZ5</accession>
<dbReference type="EMBL" id="FLRE01000116">
    <property type="protein sequence ID" value="SBT36330.1"/>
    <property type="molecule type" value="Genomic_DNA"/>
</dbReference>
<dbReference type="GO" id="GO:0005634">
    <property type="term" value="C:nucleus"/>
    <property type="evidence" value="ECO:0007669"/>
    <property type="project" value="InterPro"/>
</dbReference>
<evidence type="ECO:0000313" key="4">
    <source>
        <dbReference type="Proteomes" id="UP000078550"/>
    </source>
</evidence>
<feature type="region of interest" description="Disordered" evidence="1">
    <location>
        <begin position="402"/>
        <end position="431"/>
    </location>
</feature>
<name>A0A1A8YXZ5_PLAOA</name>
<evidence type="ECO:0000313" key="3">
    <source>
        <dbReference type="EMBL" id="SBT36330.1"/>
    </source>
</evidence>
<feature type="region of interest" description="Disordered" evidence="1">
    <location>
        <begin position="155"/>
        <end position="240"/>
    </location>
</feature>
<protein>
    <submittedName>
        <fullName evidence="3">XAP-5 DNA binding protein, putative</fullName>
    </submittedName>
</protein>
<dbReference type="PANTHER" id="PTHR12722:SF0">
    <property type="entry name" value="PROTEIN FAM50A"/>
    <property type="match status" value="1"/>
</dbReference>
<organism evidence="3 4">
    <name type="scientific">Plasmodium ovale wallikeri</name>
    <dbReference type="NCBI Taxonomy" id="864142"/>
    <lineage>
        <taxon>Eukaryota</taxon>
        <taxon>Sar</taxon>
        <taxon>Alveolata</taxon>
        <taxon>Apicomplexa</taxon>
        <taxon>Aconoidasida</taxon>
        <taxon>Haemosporida</taxon>
        <taxon>Plasmodiidae</taxon>
        <taxon>Plasmodium</taxon>
        <taxon>Plasmodium (Plasmodium)</taxon>
    </lineage>
</organism>
<dbReference type="GO" id="GO:0006325">
    <property type="term" value="P:chromatin organization"/>
    <property type="evidence" value="ECO:0007669"/>
    <property type="project" value="TreeGrafter"/>
</dbReference>
<evidence type="ECO:0000259" key="2">
    <source>
        <dbReference type="Pfam" id="PF04921"/>
    </source>
</evidence>
<proteinExistence type="predicted"/>
<dbReference type="AlphaFoldDB" id="A0A1A8YXZ5"/>